<dbReference type="PANTHER" id="PTHR31973:SF195">
    <property type="entry name" value="MUDR FAMILY TRANSPOSASE"/>
    <property type="match status" value="1"/>
</dbReference>
<keyword evidence="2" id="KW-1185">Reference proteome</keyword>
<dbReference type="EMBL" id="JAUIZM010000003">
    <property type="protein sequence ID" value="KAK1394874.1"/>
    <property type="molecule type" value="Genomic_DNA"/>
</dbReference>
<evidence type="ECO:0000313" key="1">
    <source>
        <dbReference type="EMBL" id="KAK1394874.1"/>
    </source>
</evidence>
<reference evidence="1" key="1">
    <citation type="submission" date="2023-02" db="EMBL/GenBank/DDBJ databases">
        <title>Genome of toxic invasive species Heracleum sosnowskyi carries increased number of genes despite the absence of recent whole-genome duplications.</title>
        <authorList>
            <person name="Schelkunov M."/>
            <person name="Shtratnikova V."/>
            <person name="Makarenko M."/>
            <person name="Klepikova A."/>
            <person name="Omelchenko D."/>
            <person name="Novikova G."/>
            <person name="Obukhova E."/>
            <person name="Bogdanov V."/>
            <person name="Penin A."/>
            <person name="Logacheva M."/>
        </authorList>
    </citation>
    <scope>NUCLEOTIDE SEQUENCE</scope>
    <source>
        <strain evidence="1">Hsosn_3</strain>
        <tissue evidence="1">Leaf</tissue>
    </source>
</reference>
<evidence type="ECO:0000313" key="2">
    <source>
        <dbReference type="Proteomes" id="UP001237642"/>
    </source>
</evidence>
<reference evidence="1" key="2">
    <citation type="submission" date="2023-05" db="EMBL/GenBank/DDBJ databases">
        <authorList>
            <person name="Schelkunov M.I."/>
        </authorList>
    </citation>
    <scope>NUCLEOTIDE SEQUENCE</scope>
    <source>
        <strain evidence="1">Hsosn_3</strain>
        <tissue evidence="1">Leaf</tissue>
    </source>
</reference>
<protein>
    <submittedName>
        <fullName evidence="1">MULE domain-containing protein</fullName>
    </submittedName>
</protein>
<dbReference type="AlphaFoldDB" id="A0AAD8J124"/>
<comment type="caution">
    <text evidence="1">The sequence shown here is derived from an EMBL/GenBank/DDBJ whole genome shotgun (WGS) entry which is preliminary data.</text>
</comment>
<organism evidence="1 2">
    <name type="scientific">Heracleum sosnowskyi</name>
    <dbReference type="NCBI Taxonomy" id="360622"/>
    <lineage>
        <taxon>Eukaryota</taxon>
        <taxon>Viridiplantae</taxon>
        <taxon>Streptophyta</taxon>
        <taxon>Embryophyta</taxon>
        <taxon>Tracheophyta</taxon>
        <taxon>Spermatophyta</taxon>
        <taxon>Magnoliopsida</taxon>
        <taxon>eudicotyledons</taxon>
        <taxon>Gunneridae</taxon>
        <taxon>Pentapetalae</taxon>
        <taxon>asterids</taxon>
        <taxon>campanulids</taxon>
        <taxon>Apiales</taxon>
        <taxon>Apiaceae</taxon>
        <taxon>Apioideae</taxon>
        <taxon>apioid superclade</taxon>
        <taxon>Tordylieae</taxon>
        <taxon>Tordyliinae</taxon>
        <taxon>Heracleum</taxon>
    </lineage>
</organism>
<sequence length="194" mass="21792">MSGASSDWTSRGSIEFTDDDIPYYKSFDGSSMVASYTDRAIVIDLIVVDPGVSEKVLEAIIVKEVGYVPTRKKIRDGKKIATMKFYGSWEQSYQKLPLLMNVLQIVNRGMCVDWYFKEHGLGGHIPEVVRFKRVFWTFKPCIDAFVHCILVLQIDGTHLYGKYKGVLLTATTIDGFNHLLPVAFAIVEGENVAS</sequence>
<gene>
    <name evidence="1" type="ORF">POM88_013930</name>
</gene>
<dbReference type="Proteomes" id="UP001237642">
    <property type="component" value="Unassembled WGS sequence"/>
</dbReference>
<accession>A0AAD8J124</accession>
<proteinExistence type="predicted"/>
<name>A0AAD8J124_9APIA</name>
<dbReference type="PANTHER" id="PTHR31973">
    <property type="entry name" value="POLYPROTEIN, PUTATIVE-RELATED"/>
    <property type="match status" value="1"/>
</dbReference>